<sequence length="71" mass="7771">MERVEDADVILSIPARNTDPQDSLLWHYEQNGQYSVKSCYHLGFWGCTLENNPSSSGPGCGPSVCSSKYSG</sequence>
<reference evidence="2" key="1">
    <citation type="journal article" date="2023" name="Plant J.">
        <title>Genome sequences and population genomics provide insights into the demographic history, inbreeding, and mutation load of two 'living fossil' tree species of Dipteronia.</title>
        <authorList>
            <person name="Feng Y."/>
            <person name="Comes H.P."/>
            <person name="Chen J."/>
            <person name="Zhu S."/>
            <person name="Lu R."/>
            <person name="Zhang X."/>
            <person name="Li P."/>
            <person name="Qiu J."/>
            <person name="Olsen K.M."/>
            <person name="Qiu Y."/>
        </authorList>
    </citation>
    <scope>NUCLEOTIDE SEQUENCE</scope>
    <source>
        <strain evidence="2">KIB01</strain>
    </source>
</reference>
<dbReference type="EMBL" id="JANJYI010000008">
    <property type="protein sequence ID" value="KAK2640441.1"/>
    <property type="molecule type" value="Genomic_DNA"/>
</dbReference>
<dbReference type="Proteomes" id="UP001280121">
    <property type="component" value="Unassembled WGS sequence"/>
</dbReference>
<gene>
    <name evidence="2" type="ORF">Ddye_028236</name>
</gene>
<protein>
    <submittedName>
        <fullName evidence="2">Uncharacterized protein</fullName>
    </submittedName>
</protein>
<evidence type="ECO:0000313" key="2">
    <source>
        <dbReference type="EMBL" id="KAK2640441.1"/>
    </source>
</evidence>
<proteinExistence type="predicted"/>
<keyword evidence="3" id="KW-1185">Reference proteome</keyword>
<feature type="region of interest" description="Disordered" evidence="1">
    <location>
        <begin position="52"/>
        <end position="71"/>
    </location>
</feature>
<name>A0AAD9WR83_9ROSI</name>
<dbReference type="AlphaFoldDB" id="A0AAD9WR83"/>
<accession>A0AAD9WR83</accession>
<evidence type="ECO:0000256" key="1">
    <source>
        <dbReference type="SAM" id="MobiDB-lite"/>
    </source>
</evidence>
<feature type="compositionally biased region" description="Low complexity" evidence="1">
    <location>
        <begin position="53"/>
        <end position="71"/>
    </location>
</feature>
<comment type="caution">
    <text evidence="2">The sequence shown here is derived from an EMBL/GenBank/DDBJ whole genome shotgun (WGS) entry which is preliminary data.</text>
</comment>
<organism evidence="2 3">
    <name type="scientific">Dipteronia dyeriana</name>
    <dbReference type="NCBI Taxonomy" id="168575"/>
    <lineage>
        <taxon>Eukaryota</taxon>
        <taxon>Viridiplantae</taxon>
        <taxon>Streptophyta</taxon>
        <taxon>Embryophyta</taxon>
        <taxon>Tracheophyta</taxon>
        <taxon>Spermatophyta</taxon>
        <taxon>Magnoliopsida</taxon>
        <taxon>eudicotyledons</taxon>
        <taxon>Gunneridae</taxon>
        <taxon>Pentapetalae</taxon>
        <taxon>rosids</taxon>
        <taxon>malvids</taxon>
        <taxon>Sapindales</taxon>
        <taxon>Sapindaceae</taxon>
        <taxon>Hippocastanoideae</taxon>
        <taxon>Acereae</taxon>
        <taxon>Dipteronia</taxon>
    </lineage>
</organism>
<evidence type="ECO:0000313" key="3">
    <source>
        <dbReference type="Proteomes" id="UP001280121"/>
    </source>
</evidence>